<protein>
    <submittedName>
        <fullName evidence="2">Hemerythrin domain-containing protein</fullName>
    </submittedName>
</protein>
<evidence type="ECO:0000313" key="3">
    <source>
        <dbReference type="Proteomes" id="UP001589773"/>
    </source>
</evidence>
<gene>
    <name evidence="2" type="ORF">ACFFJK_05615</name>
</gene>
<dbReference type="Gene3D" id="1.20.120.520">
    <property type="entry name" value="nmb1532 protein domain like"/>
    <property type="match status" value="1"/>
</dbReference>
<dbReference type="EMBL" id="JBHLWP010000006">
    <property type="protein sequence ID" value="MFC0251362.1"/>
    <property type="molecule type" value="Genomic_DNA"/>
</dbReference>
<dbReference type="InterPro" id="IPR012312">
    <property type="entry name" value="Hemerythrin-like"/>
</dbReference>
<dbReference type="RefSeq" id="WP_379678174.1">
    <property type="nucleotide sequence ID" value="NZ_JBHLWP010000006.1"/>
</dbReference>
<organism evidence="2 3">
    <name type="scientific">Massilia consociata</name>
    <dbReference type="NCBI Taxonomy" id="760117"/>
    <lineage>
        <taxon>Bacteria</taxon>
        <taxon>Pseudomonadati</taxon>
        <taxon>Pseudomonadota</taxon>
        <taxon>Betaproteobacteria</taxon>
        <taxon>Burkholderiales</taxon>
        <taxon>Oxalobacteraceae</taxon>
        <taxon>Telluria group</taxon>
        <taxon>Massilia</taxon>
    </lineage>
</organism>
<dbReference type="CDD" id="cd12108">
    <property type="entry name" value="Hr-like"/>
    <property type="match status" value="1"/>
</dbReference>
<dbReference type="PANTHER" id="PTHR35585:SF1">
    <property type="entry name" value="HHE DOMAIN PROTEIN (AFU_ORTHOLOGUE AFUA_4G00730)"/>
    <property type="match status" value="1"/>
</dbReference>
<keyword evidence="3" id="KW-1185">Reference proteome</keyword>
<dbReference type="Proteomes" id="UP001589773">
    <property type="component" value="Unassembled WGS sequence"/>
</dbReference>
<reference evidence="2 3" key="1">
    <citation type="submission" date="2024-09" db="EMBL/GenBank/DDBJ databases">
        <authorList>
            <person name="Sun Q."/>
            <person name="Mori K."/>
        </authorList>
    </citation>
    <scope>NUCLEOTIDE SEQUENCE [LARGE SCALE GENOMIC DNA]</scope>
    <source>
        <strain evidence="2 3">CCM 7792</strain>
    </source>
</reference>
<dbReference type="PANTHER" id="PTHR35585">
    <property type="entry name" value="HHE DOMAIN PROTEIN (AFU_ORTHOLOGUE AFUA_4G00730)"/>
    <property type="match status" value="1"/>
</dbReference>
<evidence type="ECO:0000313" key="2">
    <source>
        <dbReference type="EMBL" id="MFC0251362.1"/>
    </source>
</evidence>
<accession>A0ABV6FCW5</accession>
<dbReference type="Pfam" id="PF01814">
    <property type="entry name" value="Hemerythrin"/>
    <property type="match status" value="1"/>
</dbReference>
<comment type="caution">
    <text evidence="2">The sequence shown here is derived from an EMBL/GenBank/DDBJ whole genome shotgun (WGS) entry which is preliminary data.</text>
</comment>
<feature type="domain" description="Hemerythrin-like" evidence="1">
    <location>
        <begin position="20"/>
        <end position="134"/>
    </location>
</feature>
<name>A0ABV6FCW5_9BURK</name>
<sequence length="170" mass="19189">MATENDPGMKEAGAFPIDRPTEALLRDHNMVRKLSEKYLNSDSQEVKMQAGKQILQALHMHSRLEESVFYPAVRCIDESLIGHFEQDHQHVDDLLATLDGMSLDNAQSEPLMRELISAITTHIQEEENDLFPRIEGSGVDMTPVGLQMQAFEANMVHMQAQLSDQGAMRR</sequence>
<proteinExistence type="predicted"/>
<evidence type="ECO:0000259" key="1">
    <source>
        <dbReference type="Pfam" id="PF01814"/>
    </source>
</evidence>